<reference evidence="1" key="1">
    <citation type="journal article" date="2014" name="Int. J. Syst. Evol. Microbiol.">
        <title>Complete genome sequence of Corynebacterium casei LMG S-19264T (=DSM 44701T), isolated from a smear-ripened cheese.</title>
        <authorList>
            <consortium name="US DOE Joint Genome Institute (JGI-PGF)"/>
            <person name="Walter F."/>
            <person name="Albersmeier A."/>
            <person name="Kalinowski J."/>
            <person name="Ruckert C."/>
        </authorList>
    </citation>
    <scope>NUCLEOTIDE SEQUENCE</scope>
    <source>
        <strain evidence="1">CGMCC 1.14988</strain>
    </source>
</reference>
<proteinExistence type="predicted"/>
<protein>
    <submittedName>
        <fullName evidence="1">Uncharacterized protein</fullName>
    </submittedName>
</protein>
<dbReference type="RefSeq" id="WP_130649767.1">
    <property type="nucleotide sequence ID" value="NZ_BMHA01000003.1"/>
</dbReference>
<comment type="caution">
    <text evidence="1">The sequence shown here is derived from an EMBL/GenBank/DDBJ whole genome shotgun (WGS) entry which is preliminary data.</text>
</comment>
<accession>A0A8J3ETW8</accession>
<keyword evidence="2" id="KW-1185">Reference proteome</keyword>
<dbReference type="AlphaFoldDB" id="A0A8J3ETW8"/>
<organism evidence="1 2">
    <name type="scientific">Egicoccus halophilus</name>
    <dbReference type="NCBI Taxonomy" id="1670830"/>
    <lineage>
        <taxon>Bacteria</taxon>
        <taxon>Bacillati</taxon>
        <taxon>Actinomycetota</taxon>
        <taxon>Nitriliruptoria</taxon>
        <taxon>Egicoccales</taxon>
        <taxon>Egicoccaceae</taxon>
        <taxon>Egicoccus</taxon>
    </lineage>
</organism>
<reference evidence="1" key="2">
    <citation type="submission" date="2020-09" db="EMBL/GenBank/DDBJ databases">
        <authorList>
            <person name="Sun Q."/>
            <person name="Zhou Y."/>
        </authorList>
    </citation>
    <scope>NUCLEOTIDE SEQUENCE</scope>
    <source>
        <strain evidence="1">CGMCC 1.14988</strain>
    </source>
</reference>
<gene>
    <name evidence="1" type="ORF">GCM10011354_10620</name>
</gene>
<dbReference type="EMBL" id="BMHA01000003">
    <property type="protein sequence ID" value="GGI04743.1"/>
    <property type="molecule type" value="Genomic_DNA"/>
</dbReference>
<name>A0A8J3ETW8_9ACTN</name>
<sequence>MASVWDLYLDADDAALLFAAIVTLERHRWVREPLPLDDAVALRERFNTIARIAGEDALYWSQEADDRREAAEVDGGRWGTAQLAQVMSETAADLAAGSRKVEVAVQAAAEELSARMAGRY</sequence>
<evidence type="ECO:0000313" key="2">
    <source>
        <dbReference type="Proteomes" id="UP000650511"/>
    </source>
</evidence>
<evidence type="ECO:0000313" key="1">
    <source>
        <dbReference type="EMBL" id="GGI04743.1"/>
    </source>
</evidence>
<dbReference type="Proteomes" id="UP000650511">
    <property type="component" value="Unassembled WGS sequence"/>
</dbReference>